<dbReference type="AlphaFoldDB" id="A0AA41R1J0"/>
<dbReference type="InterPro" id="IPR036890">
    <property type="entry name" value="HATPase_C_sf"/>
</dbReference>
<dbReference type="PANTHER" id="PTHR43304">
    <property type="entry name" value="PHYTOCHROME-LIKE PROTEIN CPH1"/>
    <property type="match status" value="1"/>
</dbReference>
<feature type="modified residue" description="4-aspartylphosphate" evidence="6">
    <location>
        <position position="974"/>
    </location>
</feature>
<dbReference type="CDD" id="cd00082">
    <property type="entry name" value="HisKA"/>
    <property type="match status" value="1"/>
</dbReference>
<dbReference type="SUPFAM" id="SSF55785">
    <property type="entry name" value="PYP-like sensor domain (PAS domain)"/>
    <property type="match status" value="5"/>
</dbReference>
<dbReference type="InterPro" id="IPR003594">
    <property type="entry name" value="HATPase_dom"/>
</dbReference>
<dbReference type="InterPro" id="IPR003661">
    <property type="entry name" value="HisK_dim/P_dom"/>
</dbReference>
<dbReference type="CDD" id="cd00130">
    <property type="entry name" value="PAS"/>
    <property type="match status" value="5"/>
</dbReference>
<dbReference type="PROSITE" id="PS50110">
    <property type="entry name" value="RESPONSE_REGULATORY"/>
    <property type="match status" value="1"/>
</dbReference>
<dbReference type="GO" id="GO:0000155">
    <property type="term" value="F:phosphorelay sensor kinase activity"/>
    <property type="evidence" value="ECO:0007669"/>
    <property type="project" value="InterPro"/>
</dbReference>
<dbReference type="GO" id="GO:0006355">
    <property type="term" value="P:regulation of DNA-templated transcription"/>
    <property type="evidence" value="ECO:0007669"/>
    <property type="project" value="InterPro"/>
</dbReference>
<dbReference type="Gene3D" id="3.40.50.2300">
    <property type="match status" value="1"/>
</dbReference>
<dbReference type="InterPro" id="IPR000014">
    <property type="entry name" value="PAS"/>
</dbReference>
<dbReference type="Pfam" id="PF02518">
    <property type="entry name" value="HATPase_c"/>
    <property type="match status" value="1"/>
</dbReference>
<feature type="domain" description="Response regulatory" evidence="8">
    <location>
        <begin position="923"/>
        <end position="1039"/>
    </location>
</feature>
<dbReference type="InterPro" id="IPR004358">
    <property type="entry name" value="Sig_transdc_His_kin-like_C"/>
</dbReference>
<dbReference type="RefSeq" id="WP_246904425.1">
    <property type="nucleotide sequence ID" value="NZ_JALJRB010000006.1"/>
</dbReference>
<feature type="domain" description="PAC" evidence="10">
    <location>
        <begin position="619"/>
        <end position="670"/>
    </location>
</feature>
<feature type="domain" description="PAC" evidence="10">
    <location>
        <begin position="367"/>
        <end position="419"/>
    </location>
</feature>
<accession>A0AA41R1J0</accession>
<feature type="domain" description="PAS" evidence="9">
    <location>
        <begin position="31"/>
        <end position="101"/>
    </location>
</feature>
<dbReference type="Pfam" id="PF00072">
    <property type="entry name" value="Response_reg"/>
    <property type="match status" value="1"/>
</dbReference>
<organism evidence="11 12">
    <name type="scientific">Desulfatitalea alkaliphila</name>
    <dbReference type="NCBI Taxonomy" id="2929485"/>
    <lineage>
        <taxon>Bacteria</taxon>
        <taxon>Pseudomonadati</taxon>
        <taxon>Thermodesulfobacteriota</taxon>
        <taxon>Desulfobacteria</taxon>
        <taxon>Desulfobacterales</taxon>
        <taxon>Desulfosarcinaceae</taxon>
        <taxon>Desulfatitalea</taxon>
    </lineage>
</organism>
<dbReference type="Pfam" id="PF00989">
    <property type="entry name" value="PAS"/>
    <property type="match status" value="3"/>
</dbReference>
<dbReference type="InterPro" id="IPR011006">
    <property type="entry name" value="CheY-like_superfamily"/>
</dbReference>
<evidence type="ECO:0000256" key="1">
    <source>
        <dbReference type="ARBA" id="ARBA00000085"/>
    </source>
</evidence>
<dbReference type="Gene3D" id="3.30.565.10">
    <property type="entry name" value="Histidine kinase-like ATPase, C-terminal domain"/>
    <property type="match status" value="1"/>
</dbReference>
<reference evidence="11" key="1">
    <citation type="submission" date="2022-04" db="EMBL/GenBank/DDBJ databases">
        <title>Desulfatitalea alkaliphila sp. nov., a novel anaerobic sulfate-reducing bacterium isolated from terrestrial mud volcano, Taman Peninsula, Russia.</title>
        <authorList>
            <person name="Khomyakova M.A."/>
            <person name="Merkel A.Y."/>
            <person name="Slobodkin A.I."/>
        </authorList>
    </citation>
    <scope>NUCLEOTIDE SEQUENCE</scope>
    <source>
        <strain evidence="11">M08but</strain>
    </source>
</reference>
<evidence type="ECO:0000259" key="8">
    <source>
        <dbReference type="PROSITE" id="PS50110"/>
    </source>
</evidence>
<dbReference type="InterPro" id="IPR001610">
    <property type="entry name" value="PAC"/>
</dbReference>
<feature type="domain" description="PAC" evidence="10">
    <location>
        <begin position="105"/>
        <end position="157"/>
    </location>
</feature>
<dbReference type="PROSITE" id="PS50113">
    <property type="entry name" value="PAC"/>
    <property type="match status" value="4"/>
</dbReference>
<proteinExistence type="predicted"/>
<dbReference type="PROSITE" id="PS50109">
    <property type="entry name" value="HIS_KIN"/>
    <property type="match status" value="1"/>
</dbReference>
<dbReference type="InterPro" id="IPR052162">
    <property type="entry name" value="Sensor_kinase/Photoreceptor"/>
</dbReference>
<evidence type="ECO:0000256" key="4">
    <source>
        <dbReference type="ARBA" id="ARBA00022679"/>
    </source>
</evidence>
<dbReference type="Pfam" id="PF13426">
    <property type="entry name" value="PAS_9"/>
    <property type="match status" value="2"/>
</dbReference>
<dbReference type="InterPro" id="IPR013767">
    <property type="entry name" value="PAS_fold"/>
</dbReference>
<evidence type="ECO:0000313" key="12">
    <source>
        <dbReference type="Proteomes" id="UP001165427"/>
    </source>
</evidence>
<dbReference type="SMART" id="SM00387">
    <property type="entry name" value="HATPase_c"/>
    <property type="match status" value="1"/>
</dbReference>
<dbReference type="Gene3D" id="3.30.450.20">
    <property type="entry name" value="PAS domain"/>
    <property type="match status" value="5"/>
</dbReference>
<evidence type="ECO:0000313" key="11">
    <source>
        <dbReference type="EMBL" id="MCJ8500334.1"/>
    </source>
</evidence>
<comment type="catalytic activity">
    <reaction evidence="1">
        <text>ATP + protein L-histidine = ADP + protein N-phospho-L-histidine.</text>
        <dbReference type="EC" id="2.7.13.3"/>
    </reaction>
</comment>
<feature type="domain" description="PAS" evidence="9">
    <location>
        <begin position="420"/>
        <end position="492"/>
    </location>
</feature>
<dbReference type="PRINTS" id="PR00344">
    <property type="entry name" value="BCTRLSENSOR"/>
</dbReference>
<feature type="domain" description="PAS" evidence="9">
    <location>
        <begin position="285"/>
        <end position="338"/>
    </location>
</feature>
<protein>
    <recommendedName>
        <fullName evidence="2">histidine kinase</fullName>
        <ecNumber evidence="2">2.7.13.3</ecNumber>
    </recommendedName>
</protein>
<comment type="caution">
    <text evidence="11">The sequence shown here is derived from an EMBL/GenBank/DDBJ whole genome shotgun (WGS) entry which is preliminary data.</text>
</comment>
<dbReference type="SUPFAM" id="SSF52172">
    <property type="entry name" value="CheY-like"/>
    <property type="match status" value="1"/>
</dbReference>
<feature type="domain" description="PAS" evidence="9">
    <location>
        <begin position="545"/>
        <end position="616"/>
    </location>
</feature>
<dbReference type="PANTHER" id="PTHR43304:SF1">
    <property type="entry name" value="PAC DOMAIN-CONTAINING PROTEIN"/>
    <property type="match status" value="1"/>
</dbReference>
<dbReference type="SUPFAM" id="SSF55874">
    <property type="entry name" value="ATPase domain of HSP90 chaperone/DNA topoisomerase II/histidine kinase"/>
    <property type="match status" value="1"/>
</dbReference>
<evidence type="ECO:0000256" key="3">
    <source>
        <dbReference type="ARBA" id="ARBA00022553"/>
    </source>
</evidence>
<dbReference type="InterPro" id="IPR036097">
    <property type="entry name" value="HisK_dim/P_sf"/>
</dbReference>
<dbReference type="EMBL" id="JALJRB010000006">
    <property type="protein sequence ID" value="MCJ8500334.1"/>
    <property type="molecule type" value="Genomic_DNA"/>
</dbReference>
<keyword evidence="4" id="KW-0808">Transferase</keyword>
<dbReference type="Gene3D" id="1.10.287.130">
    <property type="match status" value="1"/>
</dbReference>
<feature type="domain" description="PAS" evidence="9">
    <location>
        <begin position="158"/>
        <end position="201"/>
    </location>
</feature>
<name>A0AA41R1J0_9BACT</name>
<dbReference type="PROSITE" id="PS50112">
    <property type="entry name" value="PAS"/>
    <property type="match status" value="5"/>
</dbReference>
<evidence type="ECO:0000259" key="9">
    <source>
        <dbReference type="PROSITE" id="PS50112"/>
    </source>
</evidence>
<dbReference type="SMART" id="SM00448">
    <property type="entry name" value="REC"/>
    <property type="match status" value="1"/>
</dbReference>
<dbReference type="InterPro" id="IPR005467">
    <property type="entry name" value="His_kinase_dom"/>
</dbReference>
<evidence type="ECO:0000259" key="10">
    <source>
        <dbReference type="PROSITE" id="PS50113"/>
    </source>
</evidence>
<dbReference type="InterPro" id="IPR000700">
    <property type="entry name" value="PAS-assoc_C"/>
</dbReference>
<dbReference type="Proteomes" id="UP001165427">
    <property type="component" value="Unassembled WGS sequence"/>
</dbReference>
<evidence type="ECO:0000256" key="5">
    <source>
        <dbReference type="ARBA" id="ARBA00022777"/>
    </source>
</evidence>
<gene>
    <name evidence="11" type="ORF">MRX98_07080</name>
</gene>
<keyword evidence="5" id="KW-0418">Kinase</keyword>
<dbReference type="SMART" id="SM00091">
    <property type="entry name" value="PAS"/>
    <property type="match status" value="5"/>
</dbReference>
<dbReference type="SUPFAM" id="SSF47384">
    <property type="entry name" value="Homodimeric domain of signal transducing histidine kinase"/>
    <property type="match status" value="1"/>
</dbReference>
<feature type="domain" description="PAC" evidence="10">
    <location>
        <begin position="232"/>
        <end position="284"/>
    </location>
</feature>
<sequence>MNDCPDREALLRRITELEEEVRRLKRLSGADSEKHHQVLQNIQEGYYELDLKGNILAFNEAALALMGYAPHELVGMNFRNYTSPATAHRMFKVFHHIYRTGDPGRMVDYDVIHKDGSVKIHELSAGLMRDPEGMAVGFQVIFHDVTACKQAENRLKKSEERFSTILDAMGEAYFECDLDGNFTYVNEAQCRIVGYARDQLLTMNHRECAAAETAKRAFEVFNAIYRTGAQQSIPDHEVLRKDGKKIIVELRASLLHGENGEAIGFRGLARDVTRRITAERALQDNERKYRLLAENLRDVICVLDAALKPVYVSPSVKQLRGYTPEEAVRQTLDQVLAPASYHKAMAMFDKQWRALPAKSIPGKDWQINLDLEMVCKDGTTVWTEVTLNILFDDEGRPKGLLGIVHDISDRKAAEAALRDSEERYRTIFEHTATANIIVAGDTTILLANSNFERITGYARADVENKMSWTDFVVAEDLARMQQRHMQRRRDPGSVAGSYEFRGRIRSGEVRDFFMSVAMIPETSESVASLIDITDRNKAQQDLRQSEERFRDLARLLPETVFETNADGQLTFVNEISFERFGYTPADMDTGIHILDVLAPESHEKAVTNHGRVMAGERLGLVEYTALKKDGTRFPVLIHSTPISRDGVQSGLRGFLIDISEKKQLEAQLMRSEKLEAIGTLAGGMAHDFNNLLMGLLGNITLMLTELDASHPFHDRLKNMETYVQHGADLTRQLLGFARGGKYEVQPTDLGAFVAKSAELFGRTKKEIRMHCKVEESLWPAEVDRGQLEQVMLNLFINAWQAMPGGGDLYLSVENATLDRQEAGPCDTPGGRFVKITVTDTGVGMAEETKARIFEPFFSTKPRGRGTGLGLASAYGIVKNHGGFVVVESETAVGTTFMVYLPASTRSVEQVCQVTDPVQNGKETVLLIDDEQMILDVGSDMLAGLGYKVFTAAGGRQGIDVFDQNKAAIDLVILDMIMPDGGGRDTFVALRRSAPDVKVLLSSGYSIDGQAEEILAQGCKGFIQKPFSMAALSQKVRQAIGES</sequence>
<dbReference type="SMART" id="SM00086">
    <property type="entry name" value="PAC"/>
    <property type="match status" value="5"/>
</dbReference>
<dbReference type="NCBIfam" id="TIGR00229">
    <property type="entry name" value="sensory_box"/>
    <property type="match status" value="5"/>
</dbReference>
<dbReference type="CDD" id="cd00156">
    <property type="entry name" value="REC"/>
    <property type="match status" value="1"/>
</dbReference>
<dbReference type="InterPro" id="IPR035965">
    <property type="entry name" value="PAS-like_dom_sf"/>
</dbReference>
<keyword evidence="12" id="KW-1185">Reference proteome</keyword>
<dbReference type="InterPro" id="IPR001789">
    <property type="entry name" value="Sig_transdc_resp-reg_receiver"/>
</dbReference>
<evidence type="ECO:0000256" key="2">
    <source>
        <dbReference type="ARBA" id="ARBA00012438"/>
    </source>
</evidence>
<evidence type="ECO:0000256" key="6">
    <source>
        <dbReference type="PROSITE-ProRule" id="PRU00169"/>
    </source>
</evidence>
<keyword evidence="3 6" id="KW-0597">Phosphoprotein</keyword>
<feature type="domain" description="Histidine kinase" evidence="7">
    <location>
        <begin position="683"/>
        <end position="904"/>
    </location>
</feature>
<dbReference type="EC" id="2.7.13.3" evidence="2"/>
<evidence type="ECO:0000259" key="7">
    <source>
        <dbReference type="PROSITE" id="PS50109"/>
    </source>
</evidence>